<dbReference type="Proteomes" id="UP000824111">
    <property type="component" value="Unassembled WGS sequence"/>
</dbReference>
<reference evidence="1" key="1">
    <citation type="submission" date="2020-10" db="EMBL/GenBank/DDBJ databases">
        <authorList>
            <person name="Gilroy R."/>
        </authorList>
    </citation>
    <scope>NUCLEOTIDE SEQUENCE</scope>
    <source>
        <strain evidence="1">ChiSjej4B22-9803</strain>
    </source>
</reference>
<comment type="caution">
    <text evidence="1">The sequence shown here is derived from an EMBL/GenBank/DDBJ whole genome shotgun (WGS) entry which is preliminary data.</text>
</comment>
<proteinExistence type="predicted"/>
<evidence type="ECO:0000313" key="2">
    <source>
        <dbReference type="Proteomes" id="UP000824111"/>
    </source>
</evidence>
<dbReference type="AlphaFoldDB" id="A0A9D1LWF4"/>
<evidence type="ECO:0000313" key="1">
    <source>
        <dbReference type="EMBL" id="HIU49269.1"/>
    </source>
</evidence>
<organism evidence="1 2">
    <name type="scientific">Candidatus Avimonoglobus intestinipullorum</name>
    <dbReference type="NCBI Taxonomy" id="2840699"/>
    <lineage>
        <taxon>Bacteria</taxon>
        <taxon>Bacillati</taxon>
        <taxon>Bacillota</taxon>
        <taxon>Clostridia</taxon>
        <taxon>Eubacteriales</taxon>
        <taxon>Candidatus Avimonoglobus</taxon>
    </lineage>
</organism>
<protein>
    <submittedName>
        <fullName evidence="1">CopG family transcriptional regulator</fullName>
    </submittedName>
</protein>
<accession>A0A9D1LWF4</accession>
<dbReference type="EMBL" id="DVND01000195">
    <property type="protein sequence ID" value="HIU49269.1"/>
    <property type="molecule type" value="Genomic_DNA"/>
</dbReference>
<reference evidence="1" key="2">
    <citation type="journal article" date="2021" name="PeerJ">
        <title>Extensive microbial diversity within the chicken gut microbiome revealed by metagenomics and culture.</title>
        <authorList>
            <person name="Gilroy R."/>
            <person name="Ravi A."/>
            <person name="Getino M."/>
            <person name="Pursley I."/>
            <person name="Horton D.L."/>
            <person name="Alikhan N.F."/>
            <person name="Baker D."/>
            <person name="Gharbi K."/>
            <person name="Hall N."/>
            <person name="Watson M."/>
            <person name="Adriaenssens E.M."/>
            <person name="Foster-Nyarko E."/>
            <person name="Jarju S."/>
            <person name="Secka A."/>
            <person name="Antonio M."/>
            <person name="Oren A."/>
            <person name="Chaudhuri R.R."/>
            <person name="La Ragione R."/>
            <person name="Hildebrand F."/>
            <person name="Pallen M.J."/>
        </authorList>
    </citation>
    <scope>NUCLEOTIDE SEQUENCE</scope>
    <source>
        <strain evidence="1">ChiSjej4B22-9803</strain>
    </source>
</reference>
<gene>
    <name evidence="1" type="ORF">IAB04_07865</name>
</gene>
<sequence length="58" mass="6639">MGAKKLGRPTDSPKDITMKIRFDKETAGKLEECSEKLEISRAEVVRRGVKKMYEDLPK</sequence>
<name>A0A9D1LWF4_9FIRM</name>